<dbReference type="AlphaFoldDB" id="A0A6V8Q5H6"/>
<dbReference type="SUPFAM" id="SSF47598">
    <property type="entry name" value="Ribbon-helix-helix"/>
    <property type="match status" value="1"/>
</dbReference>
<dbReference type="InterPro" id="IPR002145">
    <property type="entry name" value="CopG"/>
</dbReference>
<sequence length="96" mass="10921">MITMTSVKKVTISLPTEVLQVVDEYARSEDQSRSFVIKEAIESYLKEEVERRTVAEAAQIYAQIEKSDRQLSEEFLSISSETLSSLKRKDRDGSTS</sequence>
<accession>A0A6V8Q5H6</accession>
<dbReference type="InterPro" id="IPR013321">
    <property type="entry name" value="Arc_rbn_hlx_hlx"/>
</dbReference>
<dbReference type="Pfam" id="PF01402">
    <property type="entry name" value="RHH_1"/>
    <property type="match status" value="1"/>
</dbReference>
<name>A0A6V8Q5H6_9ACTN</name>
<organism evidence="2 3">
    <name type="scientific">Candidatus Hakubella thermalkaliphila</name>
    <dbReference type="NCBI Taxonomy" id="2754717"/>
    <lineage>
        <taxon>Bacteria</taxon>
        <taxon>Bacillati</taxon>
        <taxon>Actinomycetota</taxon>
        <taxon>Actinomycetota incertae sedis</taxon>
        <taxon>Candidatus Hakubellales</taxon>
        <taxon>Candidatus Hakubellaceae</taxon>
        <taxon>Candidatus Hakubella</taxon>
    </lineage>
</organism>
<dbReference type="Gene3D" id="1.10.1220.10">
    <property type="entry name" value="Met repressor-like"/>
    <property type="match status" value="1"/>
</dbReference>
<protein>
    <recommendedName>
        <fullName evidence="1">Ribbon-helix-helix protein CopG domain-containing protein</fullName>
    </recommendedName>
</protein>
<feature type="domain" description="Ribbon-helix-helix protein CopG" evidence="1">
    <location>
        <begin position="8"/>
        <end position="48"/>
    </location>
</feature>
<evidence type="ECO:0000313" key="3">
    <source>
        <dbReference type="Proteomes" id="UP000569018"/>
    </source>
</evidence>
<proteinExistence type="predicted"/>
<dbReference type="Proteomes" id="UP000569018">
    <property type="component" value="Unassembled WGS sequence"/>
</dbReference>
<dbReference type="InterPro" id="IPR010985">
    <property type="entry name" value="Ribbon_hlx_hlx"/>
</dbReference>
<reference evidence="2 3" key="1">
    <citation type="journal article" date="2020" name="Front. Microbiol.">
        <title>Single-cell genomics of novel Actinobacteria with the Wood-Ljungdahl pathway discovered in a serpentinizing system.</title>
        <authorList>
            <person name="Merino N."/>
            <person name="Kawai M."/>
            <person name="Boyd E.S."/>
            <person name="Colman D.R."/>
            <person name="McGlynn S.E."/>
            <person name="Nealson K.H."/>
            <person name="Kurokawa K."/>
            <person name="Hongoh Y."/>
        </authorList>
    </citation>
    <scope>NUCLEOTIDE SEQUENCE [LARGE SCALE GENOMIC DNA]</scope>
    <source>
        <strain evidence="2 3">S47</strain>
    </source>
</reference>
<evidence type="ECO:0000259" key="1">
    <source>
        <dbReference type="Pfam" id="PF01402"/>
    </source>
</evidence>
<dbReference type="RefSeq" id="WP_246273287.1">
    <property type="nucleotide sequence ID" value="NZ_BLRZ01000092.1"/>
</dbReference>
<evidence type="ECO:0000313" key="2">
    <source>
        <dbReference type="EMBL" id="GFP39690.1"/>
    </source>
</evidence>
<dbReference type="EMBL" id="BLSD01000077">
    <property type="protein sequence ID" value="GFP39690.1"/>
    <property type="molecule type" value="Genomic_DNA"/>
</dbReference>
<gene>
    <name evidence="2" type="ORF">HKBW3S47_01388</name>
</gene>
<comment type="caution">
    <text evidence="2">The sequence shown here is derived from an EMBL/GenBank/DDBJ whole genome shotgun (WGS) entry which is preliminary data.</text>
</comment>
<dbReference type="GO" id="GO:0006355">
    <property type="term" value="P:regulation of DNA-templated transcription"/>
    <property type="evidence" value="ECO:0007669"/>
    <property type="project" value="InterPro"/>
</dbReference>